<name>A0ABW4TZG6_9SPHN</name>
<proteinExistence type="predicted"/>
<comment type="caution">
    <text evidence="1">The sequence shown here is derived from an EMBL/GenBank/DDBJ whole genome shotgun (WGS) entry which is preliminary data.</text>
</comment>
<evidence type="ECO:0000313" key="2">
    <source>
        <dbReference type="Proteomes" id="UP001597400"/>
    </source>
</evidence>
<dbReference type="EMBL" id="JBHUGS010000002">
    <property type="protein sequence ID" value="MFD1950962.1"/>
    <property type="molecule type" value="Genomic_DNA"/>
</dbReference>
<gene>
    <name evidence="1" type="ORF">ACFSGX_09310</name>
</gene>
<protein>
    <recommendedName>
        <fullName evidence="3">DUF11 domain-containing protein</fullName>
    </recommendedName>
</protein>
<organism evidence="1 2">
    <name type="scientific">Sphingomonas arantia</name>
    <dbReference type="NCBI Taxonomy" id="1460676"/>
    <lineage>
        <taxon>Bacteria</taxon>
        <taxon>Pseudomonadati</taxon>
        <taxon>Pseudomonadota</taxon>
        <taxon>Alphaproteobacteria</taxon>
        <taxon>Sphingomonadales</taxon>
        <taxon>Sphingomonadaceae</taxon>
        <taxon>Sphingomonas</taxon>
    </lineage>
</organism>
<accession>A0ABW4TZG6</accession>
<keyword evidence="2" id="KW-1185">Reference proteome</keyword>
<evidence type="ECO:0000313" key="1">
    <source>
        <dbReference type="EMBL" id="MFD1950962.1"/>
    </source>
</evidence>
<dbReference type="RefSeq" id="WP_380929335.1">
    <property type="nucleotide sequence ID" value="NZ_JBHUGS010000002.1"/>
</dbReference>
<dbReference type="Proteomes" id="UP001597400">
    <property type="component" value="Unassembled WGS sequence"/>
</dbReference>
<evidence type="ECO:0008006" key="3">
    <source>
        <dbReference type="Google" id="ProtNLM"/>
    </source>
</evidence>
<sequence length="298" mass="29197">MLGLSQPSVAAAQGGTGAGVVIRNVADAEYVAGEQSLATRSNEAATTIDERLDVALAARPDIAAADPAHVPFLLINRGNGREAFVLSVPVVPAGRRFVAIARDADGDGRPDEGGIVDGGATAPIAAGGTAAFVVILSANAGSDATADGNVTIEARTATGADAPGTVFAGAGDGGADAVVGQTGGSASLIQPVLTAAVVEGSIEKSQIVRAPDGSARGVPGAVVTYTLRARVGVGATAARVDDPVPAGTRYVPGSLRLDDVAISDADDGDPGGCDGTRVTVALPTAGGARTISFQVIIQ</sequence>
<reference evidence="2" key="1">
    <citation type="journal article" date="2019" name="Int. J. Syst. Evol. Microbiol.">
        <title>The Global Catalogue of Microorganisms (GCM) 10K type strain sequencing project: providing services to taxonomists for standard genome sequencing and annotation.</title>
        <authorList>
            <consortium name="The Broad Institute Genomics Platform"/>
            <consortium name="The Broad Institute Genome Sequencing Center for Infectious Disease"/>
            <person name="Wu L."/>
            <person name="Ma J."/>
        </authorList>
    </citation>
    <scope>NUCLEOTIDE SEQUENCE [LARGE SCALE GENOMIC DNA]</scope>
    <source>
        <strain evidence="2">CGMCC 1.12702</strain>
    </source>
</reference>